<feature type="compositionally biased region" description="Polar residues" evidence="11">
    <location>
        <begin position="711"/>
        <end position="724"/>
    </location>
</feature>
<evidence type="ECO:0000259" key="13">
    <source>
        <dbReference type="PROSITE" id="PS50262"/>
    </source>
</evidence>
<feature type="transmembrane region" description="Helical" evidence="12">
    <location>
        <begin position="224"/>
        <end position="244"/>
    </location>
</feature>
<feature type="compositionally biased region" description="Acidic residues" evidence="11">
    <location>
        <begin position="605"/>
        <end position="616"/>
    </location>
</feature>
<evidence type="ECO:0000256" key="10">
    <source>
        <dbReference type="SAM" id="Coils"/>
    </source>
</evidence>
<keyword evidence="2" id="KW-1003">Cell membrane</keyword>
<name>A0AA85K5I2_TRIRE</name>
<keyword evidence="7 9" id="KW-0675">Receptor</keyword>
<feature type="region of interest" description="Disordered" evidence="11">
    <location>
        <begin position="684"/>
        <end position="724"/>
    </location>
</feature>
<feature type="domain" description="G-protein coupled receptors family 1 profile" evidence="13">
    <location>
        <begin position="37"/>
        <end position="906"/>
    </location>
</feature>
<reference evidence="15" key="2">
    <citation type="submission" date="2023-11" db="UniProtKB">
        <authorList>
            <consortium name="WormBaseParasite"/>
        </authorList>
    </citation>
    <scope>IDENTIFICATION</scope>
</reference>
<dbReference type="CDD" id="cd15331">
    <property type="entry name" value="7tmA_5-HT1A_invertebrates"/>
    <property type="match status" value="1"/>
</dbReference>
<evidence type="ECO:0000256" key="5">
    <source>
        <dbReference type="ARBA" id="ARBA00023040"/>
    </source>
</evidence>
<dbReference type="WBParaSite" id="TREG1_79210.2">
    <property type="protein sequence ID" value="TREG1_79210.2"/>
    <property type="gene ID" value="TREG1_79210"/>
</dbReference>
<dbReference type="SUPFAM" id="SSF81321">
    <property type="entry name" value="Family A G protein-coupled receptor-like"/>
    <property type="match status" value="1"/>
</dbReference>
<keyword evidence="6 12" id="KW-0472">Membrane</keyword>
<evidence type="ECO:0000256" key="9">
    <source>
        <dbReference type="RuleBase" id="RU000688"/>
    </source>
</evidence>
<dbReference type="InterPro" id="IPR000276">
    <property type="entry name" value="GPCR_Rhodpsn"/>
</dbReference>
<dbReference type="GO" id="GO:0071880">
    <property type="term" value="P:adenylate cyclase-activating adrenergic receptor signaling pathway"/>
    <property type="evidence" value="ECO:0007669"/>
    <property type="project" value="TreeGrafter"/>
</dbReference>
<keyword evidence="10" id="KW-0175">Coiled coil</keyword>
<proteinExistence type="inferred from homology"/>
<dbReference type="GO" id="GO:0043410">
    <property type="term" value="P:positive regulation of MAPK cascade"/>
    <property type="evidence" value="ECO:0007669"/>
    <property type="project" value="TreeGrafter"/>
</dbReference>
<dbReference type="AlphaFoldDB" id="A0AA85K5I2"/>
<keyword evidence="4 12" id="KW-1133">Transmembrane helix</keyword>
<dbReference type="Gene3D" id="1.20.1070.10">
    <property type="entry name" value="Rhodopsin 7-helix transmembrane proteins"/>
    <property type="match status" value="2"/>
</dbReference>
<reference evidence="14" key="1">
    <citation type="submission" date="2022-06" db="EMBL/GenBank/DDBJ databases">
        <authorList>
            <person name="Berger JAMES D."/>
            <person name="Berger JAMES D."/>
        </authorList>
    </citation>
    <scope>NUCLEOTIDE SEQUENCE [LARGE SCALE GENOMIC DNA]</scope>
</reference>
<dbReference type="PANTHER" id="PTHR24248:SF200">
    <property type="entry name" value="5-HYDROXYTRYPTAMINE RECEPTOR 1B-LIKE ISOFORM X1"/>
    <property type="match status" value="1"/>
</dbReference>
<evidence type="ECO:0000256" key="3">
    <source>
        <dbReference type="ARBA" id="ARBA00022692"/>
    </source>
</evidence>
<feature type="compositionally biased region" description="Polar residues" evidence="11">
    <location>
        <begin position="684"/>
        <end position="696"/>
    </location>
</feature>
<evidence type="ECO:0000313" key="15">
    <source>
        <dbReference type="WBParaSite" id="TREG1_79210.2"/>
    </source>
</evidence>
<evidence type="ECO:0000256" key="6">
    <source>
        <dbReference type="ARBA" id="ARBA00023136"/>
    </source>
</evidence>
<keyword evidence="8 9" id="KW-0807">Transducer</keyword>
<dbReference type="PRINTS" id="PR00237">
    <property type="entry name" value="GPCRRHODOPSN"/>
</dbReference>
<keyword evidence="3 9" id="KW-0812">Transmembrane</keyword>
<evidence type="ECO:0000256" key="4">
    <source>
        <dbReference type="ARBA" id="ARBA00022989"/>
    </source>
</evidence>
<feature type="compositionally biased region" description="Basic and acidic residues" evidence="11">
    <location>
        <begin position="697"/>
        <end position="710"/>
    </location>
</feature>
<feature type="transmembrane region" description="Helical" evidence="12">
    <location>
        <begin position="890"/>
        <end position="909"/>
    </location>
</feature>
<evidence type="ECO:0000256" key="12">
    <source>
        <dbReference type="SAM" id="Phobius"/>
    </source>
</evidence>
<protein>
    <recommendedName>
        <fullName evidence="13">G-protein coupled receptors family 1 profile domain-containing protein</fullName>
    </recommendedName>
</protein>
<keyword evidence="14" id="KW-1185">Reference proteome</keyword>
<feature type="coiled-coil region" evidence="10">
    <location>
        <begin position="824"/>
        <end position="851"/>
    </location>
</feature>
<evidence type="ECO:0000256" key="11">
    <source>
        <dbReference type="SAM" id="MobiDB-lite"/>
    </source>
</evidence>
<dbReference type="PANTHER" id="PTHR24248">
    <property type="entry name" value="ADRENERGIC RECEPTOR-RELATED G-PROTEIN COUPLED RECEPTOR"/>
    <property type="match status" value="1"/>
</dbReference>
<dbReference type="GO" id="GO:0005886">
    <property type="term" value="C:plasma membrane"/>
    <property type="evidence" value="ECO:0007669"/>
    <property type="project" value="UniProtKB-SubCell"/>
</dbReference>
<feature type="transmembrane region" description="Helical" evidence="12">
    <location>
        <begin position="57"/>
        <end position="75"/>
    </location>
</feature>
<evidence type="ECO:0000313" key="14">
    <source>
        <dbReference type="Proteomes" id="UP000050795"/>
    </source>
</evidence>
<comment type="similarity">
    <text evidence="9">Belongs to the G-protein coupled receptor 1 family.</text>
</comment>
<dbReference type="Proteomes" id="UP000050795">
    <property type="component" value="Unassembled WGS sequence"/>
</dbReference>
<feature type="transmembrane region" description="Helical" evidence="12">
    <location>
        <begin position="180"/>
        <end position="203"/>
    </location>
</feature>
<feature type="transmembrane region" description="Helical" evidence="12">
    <location>
        <begin position="95"/>
        <end position="116"/>
    </location>
</feature>
<comment type="subcellular location">
    <subcellularLocation>
        <location evidence="1">Cell membrane</location>
        <topology evidence="1">Multi-pass membrane protein</topology>
    </subcellularLocation>
</comment>
<feature type="transmembrane region" description="Helical" evidence="12">
    <location>
        <begin position="853"/>
        <end position="878"/>
    </location>
</feature>
<accession>A0AA85K5I2</accession>
<evidence type="ECO:0000256" key="7">
    <source>
        <dbReference type="ARBA" id="ARBA00023170"/>
    </source>
</evidence>
<feature type="compositionally biased region" description="Low complexity" evidence="11">
    <location>
        <begin position="780"/>
        <end position="805"/>
    </location>
</feature>
<organism evidence="14 15">
    <name type="scientific">Trichobilharzia regenti</name>
    <name type="common">Nasal bird schistosome</name>
    <dbReference type="NCBI Taxonomy" id="157069"/>
    <lineage>
        <taxon>Eukaryota</taxon>
        <taxon>Metazoa</taxon>
        <taxon>Spiralia</taxon>
        <taxon>Lophotrochozoa</taxon>
        <taxon>Platyhelminthes</taxon>
        <taxon>Trematoda</taxon>
        <taxon>Digenea</taxon>
        <taxon>Strigeidida</taxon>
        <taxon>Schistosomatoidea</taxon>
        <taxon>Schistosomatidae</taxon>
        <taxon>Trichobilharzia</taxon>
    </lineage>
</organism>
<dbReference type="InterPro" id="IPR017452">
    <property type="entry name" value="GPCR_Rhodpsn_7TM"/>
</dbReference>
<dbReference type="GO" id="GO:0004930">
    <property type="term" value="F:G protein-coupled receptor activity"/>
    <property type="evidence" value="ECO:0007669"/>
    <property type="project" value="UniProtKB-KW"/>
</dbReference>
<feature type="region of interest" description="Disordered" evidence="11">
    <location>
        <begin position="780"/>
        <end position="807"/>
    </location>
</feature>
<feature type="transmembrane region" description="Helical" evidence="12">
    <location>
        <begin position="20"/>
        <end position="45"/>
    </location>
</feature>
<evidence type="ECO:0000256" key="2">
    <source>
        <dbReference type="ARBA" id="ARBA00022475"/>
    </source>
</evidence>
<evidence type="ECO:0000256" key="1">
    <source>
        <dbReference type="ARBA" id="ARBA00004651"/>
    </source>
</evidence>
<dbReference type="PROSITE" id="PS00237">
    <property type="entry name" value="G_PROTEIN_RECEP_F1_1"/>
    <property type="match status" value="1"/>
</dbReference>
<dbReference type="Pfam" id="PF00001">
    <property type="entry name" value="7tm_1"/>
    <property type="match status" value="2"/>
</dbReference>
<evidence type="ECO:0000256" key="8">
    <source>
        <dbReference type="ARBA" id="ARBA00023224"/>
    </source>
</evidence>
<feature type="transmembrane region" description="Helical" evidence="12">
    <location>
        <begin position="136"/>
        <end position="156"/>
    </location>
</feature>
<sequence length="931" mass="105061">MQKDNLSYVTFVPLYGIWHIYFTAIILGAIIICTVIGNMFVVVAILTDRHLQRVSNYLILSLAIADLMVATLVMPVSALNEVSEKWWLGVPLCDIWTVMDVLCCTASILHLVAIAIDRYWAITQVDYVRGQNKKPIYIMIIIVWILSLAISLPTRFHTSRNADLYNDVLYAGECNINKEYVFTIFSTVVAFYMPMTFLIGVYAKIYQAARERIRKKRFRSPSSIITTTTAIGTGTLSAAASSVAKTTTLPITTKSTPLIALSKRLSNFNRRRIQKPHHHDDLDRQYQRINSKYSLTRCTTCSICLNTHLLTCALKKISVDNIQSQTSNEYLEVGSIFSENETSSPYFSECTNEFSDKFNVTANCYHTHKQNGIKFLNMNNHGVIKMNSVDKQNPFVQCSNTLLKQFTTADNHINCIQENYHCNYANFSRNNSTSVKHNLESVNKGSEIKERNVSCTKISTRREVQLTSSTSASASSSSSSSDINVNNITETECKTPGNSANCLSVGIQDEKGSINNDTQLIPINSTIDHKPNQSEFLQDNLKSGEFDEEINTPQVELEFTLNELKKSFVPSPLLLELDDISNHLTYLQNPVHYVSKYSIYPTNCDGDDDDNDESDDSPGNWINKSESINTKRYTYPISPHLSSLDSLLSANHLYCPSVYEHSSLLHIKSPYYYDDLPQNLCTLNSGNLKKPPNTNINKDDDGDNKSDPLKRTNNNSPLKPPNQTCELVQTIDINNSKQNITMNMKKNTVKKNISVTVEEDTKKEVKKDEKLLTVTTTNTTNTDISSTVNTTENSSTTPSNKSNLSPEKKVNITSQHLPPISSSKTVAHKNINEAELQRERIENSRERKAARTLAIITGCFILCWLPFFLHALIAPFCFPHCNIHRLAASFLLWLGYLNSLLNPILYTVFAPDFRNAFRKIICGKFYTNRKR</sequence>
<keyword evidence="5 9" id="KW-0297">G-protein coupled receptor</keyword>
<feature type="region of interest" description="Disordered" evidence="11">
    <location>
        <begin position="604"/>
        <end position="624"/>
    </location>
</feature>
<dbReference type="PROSITE" id="PS50262">
    <property type="entry name" value="G_PROTEIN_RECEP_F1_2"/>
    <property type="match status" value="1"/>
</dbReference>